<dbReference type="InterPro" id="IPR039994">
    <property type="entry name" value="NO66-like"/>
</dbReference>
<dbReference type="PANTHER" id="PTHR13096:SF8">
    <property type="entry name" value="RIBOSOMAL OXYGENASE 1"/>
    <property type="match status" value="1"/>
</dbReference>
<comment type="cofactor">
    <cofactor evidence="1">
        <name>Fe(2+)</name>
        <dbReference type="ChEBI" id="CHEBI:29033"/>
    </cofactor>
</comment>
<dbReference type="PANTHER" id="PTHR13096">
    <property type="entry name" value="MINA53 MYC INDUCED NUCLEAR ANTIGEN"/>
    <property type="match status" value="1"/>
</dbReference>
<dbReference type="PROSITE" id="PS51184">
    <property type="entry name" value="JMJC"/>
    <property type="match status" value="1"/>
</dbReference>
<dbReference type="EMBL" id="FLUV01000761">
    <property type="protein sequence ID" value="SBW20791.1"/>
    <property type="molecule type" value="Genomic_DNA"/>
</dbReference>
<dbReference type="GO" id="GO:0046872">
    <property type="term" value="F:metal ion binding"/>
    <property type="evidence" value="ECO:0007669"/>
    <property type="project" value="UniProtKB-KW"/>
</dbReference>
<evidence type="ECO:0000256" key="3">
    <source>
        <dbReference type="ARBA" id="ARBA00023004"/>
    </source>
</evidence>
<dbReference type="Gene3D" id="2.60.120.650">
    <property type="entry name" value="Cupin"/>
    <property type="match status" value="1"/>
</dbReference>
<organism evidence="5 6">
    <name type="scientific">Candidatus Protofrankia californiensis</name>
    <dbReference type="NCBI Taxonomy" id="1839754"/>
    <lineage>
        <taxon>Bacteria</taxon>
        <taxon>Bacillati</taxon>
        <taxon>Actinomycetota</taxon>
        <taxon>Actinomycetes</taxon>
        <taxon>Frankiales</taxon>
        <taxon>Frankiaceae</taxon>
        <taxon>Protofrankia</taxon>
    </lineage>
</organism>
<dbReference type="InterPro" id="IPR003347">
    <property type="entry name" value="JmjC_dom"/>
</dbReference>
<evidence type="ECO:0000313" key="6">
    <source>
        <dbReference type="Proteomes" id="UP000199013"/>
    </source>
</evidence>
<name>A0A1C3NWB9_9ACTN</name>
<evidence type="ECO:0000256" key="2">
    <source>
        <dbReference type="ARBA" id="ARBA00022723"/>
    </source>
</evidence>
<dbReference type="Pfam" id="PF08007">
    <property type="entry name" value="JmjC_2"/>
    <property type="match status" value="1"/>
</dbReference>
<dbReference type="SMART" id="SM00558">
    <property type="entry name" value="JmjC"/>
    <property type="match status" value="1"/>
</dbReference>
<dbReference type="AlphaFoldDB" id="A0A1C3NWB9"/>
<protein>
    <recommendedName>
        <fullName evidence="4">JmjC domain-containing protein</fullName>
    </recommendedName>
</protein>
<sequence length="406" mass="45334">MPLVDHLLVQGIQAALGWSDVSPLGSSFSRGRLPDTSICRRLMTSTRLLDILTRRSLEPPQLRCFNNGAELHPSDYLRSQPNRRRQNIRVVDPGAVTRLLDTGATLVLDALDTFDSTMEVATRALQWWSHELVQVNAYLTTRSSSGFPIHWDDHDVIVLQLAGEKTWDVRSYSRRVPMYRDADPNSAVSEEIVWQGTMEPGDVMHIPRGYWHQATRDGSQDPLSLHLTFGFVKRTGVDWLAWLADRAREIELFRQDLTRSGSTEERESERERLEAAAIDLLRASPPNSYLRSRERLQPPARQAPHFPPGEVPKSVVCVTEFAPEIQRRDEVVTVYAGGKRTTVKSKAEAALSVLLSGCPVDVLALHEESGLDIRSLAGTLVEEGICAHLTNESLSGFTGLVTVEPS</sequence>
<evidence type="ECO:0000256" key="1">
    <source>
        <dbReference type="ARBA" id="ARBA00001954"/>
    </source>
</evidence>
<dbReference type="SUPFAM" id="SSF51197">
    <property type="entry name" value="Clavaminate synthase-like"/>
    <property type="match status" value="1"/>
</dbReference>
<gene>
    <name evidence="5" type="ORF">FDG2_1805</name>
</gene>
<evidence type="ECO:0000259" key="4">
    <source>
        <dbReference type="PROSITE" id="PS51184"/>
    </source>
</evidence>
<keyword evidence="3" id="KW-0408">Iron</keyword>
<reference evidence="6" key="1">
    <citation type="submission" date="2016-02" db="EMBL/GenBank/DDBJ databases">
        <authorList>
            <person name="Wibberg D."/>
        </authorList>
    </citation>
    <scope>NUCLEOTIDE SEQUENCE [LARGE SCALE GENOMIC DNA]</scope>
</reference>
<proteinExistence type="predicted"/>
<keyword evidence="6" id="KW-1185">Reference proteome</keyword>
<evidence type="ECO:0000313" key="5">
    <source>
        <dbReference type="EMBL" id="SBW20791.1"/>
    </source>
</evidence>
<dbReference type="Proteomes" id="UP000199013">
    <property type="component" value="Unassembled WGS sequence"/>
</dbReference>
<accession>A0A1C3NWB9</accession>
<keyword evidence="2" id="KW-0479">Metal-binding</keyword>
<feature type="domain" description="JmjC" evidence="4">
    <location>
        <begin position="95"/>
        <end position="248"/>
    </location>
</feature>